<dbReference type="InterPro" id="IPR008969">
    <property type="entry name" value="CarboxyPept-like_regulatory"/>
</dbReference>
<dbReference type="Gene3D" id="2.60.40.1120">
    <property type="entry name" value="Carboxypeptidase-like, regulatory domain"/>
    <property type="match status" value="1"/>
</dbReference>
<dbReference type="Proteomes" id="UP000198984">
    <property type="component" value="Unassembled WGS sequence"/>
</dbReference>
<protein>
    <submittedName>
        <fullName evidence="2">CarboxypepD_reg-like domain-containing protein</fullName>
    </submittedName>
</protein>
<keyword evidence="1" id="KW-0732">Signal</keyword>
<gene>
    <name evidence="2" type="ORF">SAMN04488505_103630</name>
</gene>
<dbReference type="SUPFAM" id="SSF49464">
    <property type="entry name" value="Carboxypeptidase regulatory domain-like"/>
    <property type="match status" value="1"/>
</dbReference>
<evidence type="ECO:0000256" key="1">
    <source>
        <dbReference type="SAM" id="SignalP"/>
    </source>
</evidence>
<reference evidence="2 3" key="1">
    <citation type="submission" date="2016-10" db="EMBL/GenBank/DDBJ databases">
        <authorList>
            <person name="de Groot N.N."/>
        </authorList>
    </citation>
    <scope>NUCLEOTIDE SEQUENCE [LARGE SCALE GENOMIC DNA]</scope>
    <source>
        <strain evidence="2 3">DSM 21039</strain>
    </source>
</reference>
<dbReference type="STRING" id="573321.SAMN04488505_103630"/>
<evidence type="ECO:0000313" key="2">
    <source>
        <dbReference type="EMBL" id="SEM19369.1"/>
    </source>
</evidence>
<name>A0A1H7WE51_9BACT</name>
<dbReference type="EMBL" id="FOBB01000003">
    <property type="protein sequence ID" value="SEM19369.1"/>
    <property type="molecule type" value="Genomic_DNA"/>
</dbReference>
<keyword evidence="3" id="KW-1185">Reference proteome</keyword>
<evidence type="ECO:0000313" key="3">
    <source>
        <dbReference type="Proteomes" id="UP000198984"/>
    </source>
</evidence>
<feature type="signal peptide" evidence="1">
    <location>
        <begin position="1"/>
        <end position="33"/>
    </location>
</feature>
<sequence>MTFLKPINMYTIKYLSALLLCSVMLLAVQQVRAQSQITLTGQLTDKDNNLVLPYASIINKTTGKRATTDQGGFYRINVKPHDLILFTFIGYRTDSLVVEASTNATVTQNIQLEVENKMLHSVEVTAKYTPYQADSIARREQYGFILDKANKPLAGGNTPQGFGLTFSPFTRYSRKEKQKRKFKEIYAKAEEEKYIDSRYTPLLVSQVTGLKGDSLQHFMHDNYPSYDAMRMMRQEDLIYWITDKYRGWKK</sequence>
<feature type="chain" id="PRO_5011531098" evidence="1">
    <location>
        <begin position="34"/>
        <end position="250"/>
    </location>
</feature>
<proteinExistence type="predicted"/>
<organism evidence="2 3">
    <name type="scientific">Chitinophaga rupis</name>
    <dbReference type="NCBI Taxonomy" id="573321"/>
    <lineage>
        <taxon>Bacteria</taxon>
        <taxon>Pseudomonadati</taxon>
        <taxon>Bacteroidota</taxon>
        <taxon>Chitinophagia</taxon>
        <taxon>Chitinophagales</taxon>
        <taxon>Chitinophagaceae</taxon>
        <taxon>Chitinophaga</taxon>
    </lineage>
</organism>
<dbReference type="Pfam" id="PF13715">
    <property type="entry name" value="CarbopepD_reg_2"/>
    <property type="match status" value="1"/>
</dbReference>
<dbReference type="AlphaFoldDB" id="A0A1H7WE51"/>
<accession>A0A1H7WE51</accession>